<dbReference type="Gene3D" id="3.20.20.105">
    <property type="entry name" value="Queuine tRNA-ribosyltransferase-like"/>
    <property type="match status" value="1"/>
</dbReference>
<dbReference type="SUPFAM" id="SSF51713">
    <property type="entry name" value="tRNA-guanine transglycosylase"/>
    <property type="match status" value="1"/>
</dbReference>
<evidence type="ECO:0000256" key="1">
    <source>
        <dbReference type="SAM" id="MobiDB-lite"/>
    </source>
</evidence>
<dbReference type="EMBL" id="VEWN01000013">
    <property type="protein sequence ID" value="KAA1053832.1"/>
    <property type="molecule type" value="Genomic_DNA"/>
</dbReference>
<dbReference type="GO" id="GO:0006400">
    <property type="term" value="P:tRNA modification"/>
    <property type="evidence" value="ECO:0007669"/>
    <property type="project" value="InterPro"/>
</dbReference>
<dbReference type="Pfam" id="PF23859">
    <property type="entry name" value="DpdA"/>
    <property type="match status" value="1"/>
</dbReference>
<dbReference type="Proteomes" id="UP000325333">
    <property type="component" value="Unassembled WGS sequence"/>
</dbReference>
<feature type="region of interest" description="Disordered" evidence="1">
    <location>
        <begin position="246"/>
        <end position="269"/>
    </location>
</feature>
<accession>A0A5B0KMK7</accession>
<gene>
    <name evidence="3" type="ORF">FH063_002414</name>
</gene>
<dbReference type="RefSeq" id="WP_149650945.1">
    <property type="nucleotide sequence ID" value="NZ_VEWN01000013.1"/>
</dbReference>
<evidence type="ECO:0000313" key="3">
    <source>
        <dbReference type="EMBL" id="KAA1053832.1"/>
    </source>
</evidence>
<protein>
    <recommendedName>
        <fullName evidence="2">DeoxyPurine in DNA protein A domain-containing protein</fullName>
    </recommendedName>
</protein>
<dbReference type="InterPro" id="IPR036511">
    <property type="entry name" value="TGT-like_sf"/>
</dbReference>
<evidence type="ECO:0000313" key="4">
    <source>
        <dbReference type="Proteomes" id="UP000325333"/>
    </source>
</evidence>
<feature type="domain" description="DeoxyPurine in DNA protein A" evidence="2">
    <location>
        <begin position="63"/>
        <end position="240"/>
    </location>
</feature>
<sequence length="382" mass="42407">MMVEMILGLPHLRKGPLLSRARELGAPVLVSANAFAVYRKDDLGIPYFNGFDGSCFANATGIRLQLDSGGYSAMKQYSGWPWGPQEYIAFASSLPVERFYSMDYCVEPEVAGSPTEVHDRISRTVRLNVLCRNLAIEAGSVARFAPVVQGWLASDYGRCIERMPWLSEHSVVGIGSFCRRQPHGPNGVLQILSHLDRWLPANCRVHLFGLHGEAMELCREHPRVVSVDSQAWGKTARWEAFHIRRGTQQGGRRTDKAQIPLPLPGMEPDAPVADPDFKKTDAYCAEVMTGWMVRQTRRLKKGGFVFQEALPILAPATATPRTPFEACIERAKEEIRQLIEDGEMEHDQITENLILGWAADLLDDTDAAVQDLHAACAIPLAA</sequence>
<comment type="caution">
    <text evidence="3">The sequence shown here is derived from an EMBL/GenBank/DDBJ whole genome shotgun (WGS) entry which is preliminary data.</text>
</comment>
<reference evidence="3 4" key="1">
    <citation type="submission" date="2019-07" db="EMBL/GenBank/DDBJ databases">
        <title>Genome sequencing of the stress-tolerant strain Azospirillum brasilense Az19.</title>
        <authorList>
            <person name="Maroniche G.A."/>
            <person name="Garcia J.E."/>
            <person name="Pagnussat L."/>
            <person name="Amenta M."/>
            <person name="Creus C.M."/>
        </authorList>
    </citation>
    <scope>NUCLEOTIDE SEQUENCE [LARGE SCALE GENOMIC DNA]</scope>
    <source>
        <strain evidence="3 4">Az19</strain>
    </source>
</reference>
<dbReference type="InterPro" id="IPR055645">
    <property type="entry name" value="DpdA"/>
</dbReference>
<name>A0A5B0KMK7_9PROT</name>
<proteinExistence type="predicted"/>
<evidence type="ECO:0000259" key="2">
    <source>
        <dbReference type="Pfam" id="PF23859"/>
    </source>
</evidence>
<dbReference type="AlphaFoldDB" id="A0A5B0KMK7"/>
<organism evidence="3 4">
    <name type="scientific">Azospirillum argentinense</name>
    <dbReference type="NCBI Taxonomy" id="2970906"/>
    <lineage>
        <taxon>Bacteria</taxon>
        <taxon>Pseudomonadati</taxon>
        <taxon>Pseudomonadota</taxon>
        <taxon>Alphaproteobacteria</taxon>
        <taxon>Rhodospirillales</taxon>
        <taxon>Azospirillaceae</taxon>
        <taxon>Azospirillum</taxon>
    </lineage>
</organism>